<dbReference type="Pfam" id="PF08327">
    <property type="entry name" value="AHSA1"/>
    <property type="match status" value="1"/>
</dbReference>
<feature type="domain" description="Activator of Hsp90 ATPase homologue 1/2-like C-terminal" evidence="2">
    <location>
        <begin position="44"/>
        <end position="150"/>
    </location>
</feature>
<proteinExistence type="inferred from homology"/>
<name>A0ABX9ZB36_9BACL</name>
<evidence type="ECO:0000313" key="4">
    <source>
        <dbReference type="Proteomes" id="UP000272481"/>
    </source>
</evidence>
<dbReference type="Gene3D" id="3.30.530.20">
    <property type="match status" value="1"/>
</dbReference>
<reference evidence="3 4" key="1">
    <citation type="submission" date="2018-12" db="EMBL/GenBank/DDBJ databases">
        <title>Comparitive functional genomics of dry heat resistant strains isolated from the viking spacecraft.</title>
        <authorList>
            <person name="Seuylemezian A."/>
            <person name="Vaishampayan P."/>
        </authorList>
    </citation>
    <scope>NUCLEOTIDE SEQUENCE [LARGE SCALE GENOMIC DNA]</scope>
    <source>
        <strain evidence="3 4">M6-11</strain>
    </source>
</reference>
<dbReference type="SUPFAM" id="SSF55961">
    <property type="entry name" value="Bet v1-like"/>
    <property type="match status" value="1"/>
</dbReference>
<dbReference type="InterPro" id="IPR013538">
    <property type="entry name" value="ASHA1/2-like_C"/>
</dbReference>
<gene>
    <name evidence="3" type="ORF">EJA12_11100</name>
</gene>
<keyword evidence="4" id="KW-1185">Reference proteome</keyword>
<sequence length="176" mass="20001">MPNGWQGGLIFSEGGEKVAEVAELNRSGEGLTAYREVRYPYGKAEVWAFLTDNDRLSGWFDELRMGEAAEGGHYLFDMGEHGREKLEIFRFEPGETIEFDWFGDVVRFDLVVDNGSTVLAFKETVRKLTEQTVKDLAGWHVCLDVIGTLLAGRQPENRHADWEKWHEAYSLAIGEL</sequence>
<accession>A0ABX9ZB36</accession>
<evidence type="ECO:0000259" key="2">
    <source>
        <dbReference type="Pfam" id="PF08327"/>
    </source>
</evidence>
<evidence type="ECO:0000256" key="1">
    <source>
        <dbReference type="ARBA" id="ARBA00006817"/>
    </source>
</evidence>
<organism evidence="3 4">
    <name type="scientific">Bhargavaea beijingensis</name>
    <dbReference type="NCBI Taxonomy" id="426756"/>
    <lineage>
        <taxon>Bacteria</taxon>
        <taxon>Bacillati</taxon>
        <taxon>Bacillota</taxon>
        <taxon>Bacilli</taxon>
        <taxon>Bacillales</taxon>
        <taxon>Caryophanaceae</taxon>
        <taxon>Bhargavaea</taxon>
    </lineage>
</organism>
<dbReference type="InterPro" id="IPR023393">
    <property type="entry name" value="START-like_dom_sf"/>
</dbReference>
<protein>
    <submittedName>
        <fullName evidence="3">Activator of Hsp90 ATPase 1 family protein</fullName>
    </submittedName>
</protein>
<comment type="similarity">
    <text evidence="1">Belongs to the AHA1 family.</text>
</comment>
<comment type="caution">
    <text evidence="3">The sequence shown here is derived from an EMBL/GenBank/DDBJ whole genome shotgun (WGS) entry which is preliminary data.</text>
</comment>
<dbReference type="Proteomes" id="UP000272481">
    <property type="component" value="Unassembled WGS sequence"/>
</dbReference>
<evidence type="ECO:0000313" key="3">
    <source>
        <dbReference type="EMBL" id="RSK29751.1"/>
    </source>
</evidence>
<dbReference type="EMBL" id="RWGW01000017">
    <property type="protein sequence ID" value="RSK29751.1"/>
    <property type="molecule type" value="Genomic_DNA"/>
</dbReference>